<reference evidence="1" key="1">
    <citation type="submission" date="2014-09" db="EMBL/GenBank/DDBJ databases">
        <authorList>
            <person name="Magalhaes I.L.F."/>
            <person name="Oliveira U."/>
            <person name="Santos F.R."/>
            <person name="Vidigal T.H.D.A."/>
            <person name="Brescovit A.D."/>
            <person name="Santos A.J."/>
        </authorList>
    </citation>
    <scope>NUCLEOTIDE SEQUENCE</scope>
    <source>
        <tissue evidence="1">Shoot tissue taken approximately 20 cm above the soil surface</tissue>
    </source>
</reference>
<evidence type="ECO:0000313" key="1">
    <source>
        <dbReference type="EMBL" id="JAE17979.1"/>
    </source>
</evidence>
<accession>A0A0A9G3B6</accession>
<proteinExistence type="predicted"/>
<organism evidence="1">
    <name type="scientific">Arundo donax</name>
    <name type="common">Giant reed</name>
    <name type="synonym">Donax arundinaceus</name>
    <dbReference type="NCBI Taxonomy" id="35708"/>
    <lineage>
        <taxon>Eukaryota</taxon>
        <taxon>Viridiplantae</taxon>
        <taxon>Streptophyta</taxon>
        <taxon>Embryophyta</taxon>
        <taxon>Tracheophyta</taxon>
        <taxon>Spermatophyta</taxon>
        <taxon>Magnoliopsida</taxon>
        <taxon>Liliopsida</taxon>
        <taxon>Poales</taxon>
        <taxon>Poaceae</taxon>
        <taxon>PACMAD clade</taxon>
        <taxon>Arundinoideae</taxon>
        <taxon>Arundineae</taxon>
        <taxon>Arundo</taxon>
    </lineage>
</organism>
<protein>
    <submittedName>
        <fullName evidence="1">Uncharacterized protein</fullName>
    </submittedName>
</protein>
<dbReference type="AlphaFoldDB" id="A0A0A9G3B6"/>
<name>A0A0A9G3B6_ARUDO</name>
<sequence>MSRFSVRCHISVGQVGVTTFLSSQVVLELTYLNLGRHF</sequence>
<reference evidence="1" key="2">
    <citation type="journal article" date="2015" name="Data Brief">
        <title>Shoot transcriptome of the giant reed, Arundo donax.</title>
        <authorList>
            <person name="Barrero R.A."/>
            <person name="Guerrero F.D."/>
            <person name="Moolhuijzen P."/>
            <person name="Goolsby J.A."/>
            <person name="Tidwell J."/>
            <person name="Bellgard S.E."/>
            <person name="Bellgard M.I."/>
        </authorList>
    </citation>
    <scope>NUCLEOTIDE SEQUENCE</scope>
    <source>
        <tissue evidence="1">Shoot tissue taken approximately 20 cm above the soil surface</tissue>
    </source>
</reference>
<dbReference type="EMBL" id="GBRH01179917">
    <property type="protein sequence ID" value="JAE17979.1"/>
    <property type="molecule type" value="Transcribed_RNA"/>
</dbReference>